<proteinExistence type="predicted"/>
<dbReference type="Proteomes" id="UP000026962">
    <property type="component" value="Chromosome 8"/>
</dbReference>
<reference evidence="2" key="2">
    <citation type="submission" date="2018-05" db="EMBL/GenBank/DDBJ databases">
        <title>OpunRS2 (Oryza punctata Reference Sequence Version 2).</title>
        <authorList>
            <person name="Zhang J."/>
            <person name="Kudrna D."/>
            <person name="Lee S."/>
            <person name="Talag J."/>
            <person name="Welchert J."/>
            <person name="Wing R.A."/>
        </authorList>
    </citation>
    <scope>NUCLEOTIDE SEQUENCE [LARGE SCALE GENOMIC DNA]</scope>
</reference>
<organism evidence="2">
    <name type="scientific">Oryza punctata</name>
    <name type="common">Red rice</name>
    <dbReference type="NCBI Taxonomy" id="4537"/>
    <lineage>
        <taxon>Eukaryota</taxon>
        <taxon>Viridiplantae</taxon>
        <taxon>Streptophyta</taxon>
        <taxon>Embryophyta</taxon>
        <taxon>Tracheophyta</taxon>
        <taxon>Spermatophyta</taxon>
        <taxon>Magnoliopsida</taxon>
        <taxon>Liliopsida</taxon>
        <taxon>Poales</taxon>
        <taxon>Poaceae</taxon>
        <taxon>BOP clade</taxon>
        <taxon>Oryzoideae</taxon>
        <taxon>Oryzeae</taxon>
        <taxon>Oryzinae</taxon>
        <taxon>Oryza</taxon>
    </lineage>
</organism>
<dbReference type="STRING" id="4537.A0A0E0LRY7"/>
<protein>
    <submittedName>
        <fullName evidence="2">Uncharacterized protein</fullName>
    </submittedName>
</protein>
<keyword evidence="3" id="KW-1185">Reference proteome</keyword>
<accession>A0A0E0LRY7</accession>
<evidence type="ECO:0000313" key="2">
    <source>
        <dbReference type="EnsemblPlants" id="OPUNC08G04760.1"/>
    </source>
</evidence>
<name>A0A0E0LRY7_ORYPU</name>
<dbReference type="EnsemblPlants" id="OPUNC08G04760.1">
    <property type="protein sequence ID" value="OPUNC08G04760.1"/>
    <property type="gene ID" value="OPUNC08G04760"/>
</dbReference>
<evidence type="ECO:0000313" key="3">
    <source>
        <dbReference type="Proteomes" id="UP000026962"/>
    </source>
</evidence>
<dbReference type="Gramene" id="OPUNC08G04760.1">
    <property type="protein sequence ID" value="OPUNC08G04760.1"/>
    <property type="gene ID" value="OPUNC08G04760"/>
</dbReference>
<reference evidence="2" key="1">
    <citation type="submission" date="2015-04" db="UniProtKB">
        <authorList>
            <consortium name="EnsemblPlants"/>
        </authorList>
    </citation>
    <scope>IDENTIFICATION</scope>
</reference>
<dbReference type="HOGENOM" id="CLU_2214249_0_0_1"/>
<dbReference type="AlphaFoldDB" id="A0A0E0LRY7"/>
<feature type="region of interest" description="Disordered" evidence="1">
    <location>
        <begin position="85"/>
        <end position="107"/>
    </location>
</feature>
<evidence type="ECO:0000256" key="1">
    <source>
        <dbReference type="SAM" id="MobiDB-lite"/>
    </source>
</evidence>
<feature type="compositionally biased region" description="Low complexity" evidence="1">
    <location>
        <begin position="89"/>
        <end position="101"/>
    </location>
</feature>
<sequence>MSYRVEERRGVGDLLLRGKKELLKTIKQRWPPPSSPSLSSSQQPLAACLEVGQFGHDSEHGGDMELEDALSKKHRRPIEYLLTRNGETSAADESAAVMAADGRGGAR</sequence>